<dbReference type="AlphaFoldDB" id="A0A5N6WWD2"/>
<evidence type="ECO:0000313" key="1">
    <source>
        <dbReference type="EMBL" id="KAE8325227.1"/>
    </source>
</evidence>
<organism evidence="1 2">
    <name type="scientific">Aspergillus sergii</name>
    <dbReference type="NCBI Taxonomy" id="1034303"/>
    <lineage>
        <taxon>Eukaryota</taxon>
        <taxon>Fungi</taxon>
        <taxon>Dikarya</taxon>
        <taxon>Ascomycota</taxon>
        <taxon>Pezizomycotina</taxon>
        <taxon>Eurotiomycetes</taxon>
        <taxon>Eurotiomycetidae</taxon>
        <taxon>Eurotiales</taxon>
        <taxon>Aspergillaceae</taxon>
        <taxon>Aspergillus</taxon>
        <taxon>Aspergillus subgen. Circumdati</taxon>
    </lineage>
</organism>
<name>A0A5N6WWD2_9EURO</name>
<dbReference type="EMBL" id="ML741810">
    <property type="protein sequence ID" value="KAE8325227.1"/>
    <property type="molecule type" value="Genomic_DNA"/>
</dbReference>
<evidence type="ECO:0000313" key="2">
    <source>
        <dbReference type="Proteomes" id="UP000325945"/>
    </source>
</evidence>
<reference evidence="2" key="1">
    <citation type="submission" date="2019-04" db="EMBL/GenBank/DDBJ databases">
        <title>Friends and foes A comparative genomics studyof 23 Aspergillus species from section Flavi.</title>
        <authorList>
            <consortium name="DOE Joint Genome Institute"/>
            <person name="Kjaerbolling I."/>
            <person name="Vesth T."/>
            <person name="Frisvad J.C."/>
            <person name="Nybo J.L."/>
            <person name="Theobald S."/>
            <person name="Kildgaard S."/>
            <person name="Isbrandt T."/>
            <person name="Kuo A."/>
            <person name="Sato A."/>
            <person name="Lyhne E.K."/>
            <person name="Kogle M.E."/>
            <person name="Wiebenga A."/>
            <person name="Kun R.S."/>
            <person name="Lubbers R.J."/>
            <person name="Makela M.R."/>
            <person name="Barry K."/>
            <person name="Chovatia M."/>
            <person name="Clum A."/>
            <person name="Daum C."/>
            <person name="Haridas S."/>
            <person name="He G."/>
            <person name="LaButti K."/>
            <person name="Lipzen A."/>
            <person name="Mondo S."/>
            <person name="Riley R."/>
            <person name="Salamov A."/>
            <person name="Simmons B.A."/>
            <person name="Magnuson J.K."/>
            <person name="Henrissat B."/>
            <person name="Mortensen U.H."/>
            <person name="Larsen T.O."/>
            <person name="Devries R.P."/>
            <person name="Grigoriev I.V."/>
            <person name="Machida M."/>
            <person name="Baker S.E."/>
            <person name="Andersen M.R."/>
        </authorList>
    </citation>
    <scope>NUCLEOTIDE SEQUENCE [LARGE SCALE GENOMIC DNA]</scope>
    <source>
        <strain evidence="2">CBS 130017</strain>
    </source>
</reference>
<keyword evidence="2" id="KW-1185">Reference proteome</keyword>
<protein>
    <submittedName>
        <fullName evidence="1">Uncharacterized protein</fullName>
    </submittedName>
</protein>
<dbReference type="Proteomes" id="UP000325945">
    <property type="component" value="Unassembled WGS sequence"/>
</dbReference>
<accession>A0A5N6WWD2</accession>
<gene>
    <name evidence="1" type="ORF">BDV39DRAFT_179134</name>
</gene>
<proteinExistence type="predicted"/>
<sequence length="59" mass="6817">MRHRLPRYSLIERKYVSLEVQSFSIHGVRSTVHLLQCMYYLSGLGSPNITLSMFNALVC</sequence>